<gene>
    <name evidence="2" type="ORF">AX018_10503</name>
</gene>
<dbReference type="RefSeq" id="WP_146749372.1">
    <property type="nucleotide sequence ID" value="NZ_CBCSGC010000025.1"/>
</dbReference>
<evidence type="ECO:0000256" key="1">
    <source>
        <dbReference type="SAM" id="MobiDB-lite"/>
    </source>
</evidence>
<dbReference type="OrthoDB" id="8561347at2"/>
<keyword evidence="3" id="KW-1185">Reference proteome</keyword>
<evidence type="ECO:0000313" key="2">
    <source>
        <dbReference type="EMBL" id="RAR76294.1"/>
    </source>
</evidence>
<organism evidence="2 3">
    <name type="scientific">Paracidovorax anthurii</name>
    <dbReference type="NCBI Taxonomy" id="78229"/>
    <lineage>
        <taxon>Bacteria</taxon>
        <taxon>Pseudomonadati</taxon>
        <taxon>Pseudomonadota</taxon>
        <taxon>Betaproteobacteria</taxon>
        <taxon>Burkholderiales</taxon>
        <taxon>Comamonadaceae</taxon>
        <taxon>Paracidovorax</taxon>
    </lineage>
</organism>
<proteinExistence type="predicted"/>
<sequence length="253" mass="28196">MTPQVSRASGAVVRVVGECLCLVAERTGKEFGQLEATEWCAAFADCDPIELRQAFDNFALNSPFAPSMAAIYQELYRLRFGGISGAWLMVQQAAKECSYREFLIVFEHPAIHFAVDVIGGWFKTTQWVRDIERVGFARRDFMKAFEDYRPSVRYPAGLGGFNGRNAVLIGHQGRALEVYRRGIKQGHASFPGIEVLKPQVELRFGEALEVWPERLGEEHMAEPPGPPIHVPPPWGEDTSIPVPPIASPRDNAV</sequence>
<reference evidence="2 3" key="1">
    <citation type="submission" date="2018-06" db="EMBL/GenBank/DDBJ databases">
        <title>Genomic Encyclopedia of Archaeal and Bacterial Type Strains, Phase II (KMG-II): from individual species to whole genera.</title>
        <authorList>
            <person name="Goeker M."/>
        </authorList>
    </citation>
    <scope>NUCLEOTIDE SEQUENCE [LARGE SCALE GENOMIC DNA]</scope>
    <source>
        <strain evidence="2 3">CFPB 3232</strain>
    </source>
</reference>
<protein>
    <submittedName>
        <fullName evidence="2">Uncharacterized protein</fullName>
    </submittedName>
</protein>
<evidence type="ECO:0000313" key="3">
    <source>
        <dbReference type="Proteomes" id="UP000248856"/>
    </source>
</evidence>
<accession>A0A328YS98</accession>
<comment type="caution">
    <text evidence="2">The sequence shown here is derived from an EMBL/GenBank/DDBJ whole genome shotgun (WGS) entry which is preliminary data.</text>
</comment>
<feature type="region of interest" description="Disordered" evidence="1">
    <location>
        <begin position="218"/>
        <end position="253"/>
    </location>
</feature>
<dbReference type="Proteomes" id="UP000248856">
    <property type="component" value="Unassembled WGS sequence"/>
</dbReference>
<name>A0A328YS98_9BURK</name>
<dbReference type="AlphaFoldDB" id="A0A328YS98"/>
<feature type="compositionally biased region" description="Pro residues" evidence="1">
    <location>
        <begin position="223"/>
        <end position="234"/>
    </location>
</feature>
<dbReference type="EMBL" id="QLTA01000050">
    <property type="protein sequence ID" value="RAR76294.1"/>
    <property type="molecule type" value="Genomic_DNA"/>
</dbReference>